<keyword evidence="2" id="KW-1185">Reference proteome</keyword>
<comment type="caution">
    <text evidence="1">The sequence shown here is derived from an EMBL/GenBank/DDBJ whole genome shotgun (WGS) entry which is preliminary data.</text>
</comment>
<dbReference type="Proteomes" id="UP000289340">
    <property type="component" value="Chromosome 15"/>
</dbReference>
<evidence type="ECO:0000313" key="2">
    <source>
        <dbReference type="Proteomes" id="UP000289340"/>
    </source>
</evidence>
<organism evidence="1 2">
    <name type="scientific">Glycine soja</name>
    <name type="common">Wild soybean</name>
    <dbReference type="NCBI Taxonomy" id="3848"/>
    <lineage>
        <taxon>Eukaryota</taxon>
        <taxon>Viridiplantae</taxon>
        <taxon>Streptophyta</taxon>
        <taxon>Embryophyta</taxon>
        <taxon>Tracheophyta</taxon>
        <taxon>Spermatophyta</taxon>
        <taxon>Magnoliopsida</taxon>
        <taxon>eudicotyledons</taxon>
        <taxon>Gunneridae</taxon>
        <taxon>Pentapetalae</taxon>
        <taxon>rosids</taxon>
        <taxon>fabids</taxon>
        <taxon>Fabales</taxon>
        <taxon>Fabaceae</taxon>
        <taxon>Papilionoideae</taxon>
        <taxon>50 kb inversion clade</taxon>
        <taxon>NPAAA clade</taxon>
        <taxon>indigoferoid/millettioid clade</taxon>
        <taxon>Phaseoleae</taxon>
        <taxon>Glycine</taxon>
        <taxon>Glycine subgen. Soja</taxon>
    </lineage>
</organism>
<protein>
    <submittedName>
        <fullName evidence="1">Replication factor C subunit 2</fullName>
    </submittedName>
</protein>
<reference evidence="1 2" key="1">
    <citation type="submission" date="2018-09" db="EMBL/GenBank/DDBJ databases">
        <title>A high-quality reference genome of wild soybean provides a powerful tool to mine soybean genomes.</title>
        <authorList>
            <person name="Xie M."/>
            <person name="Chung C.Y.L."/>
            <person name="Li M.-W."/>
            <person name="Wong F.-L."/>
            <person name="Chan T.-F."/>
            <person name="Lam H.-M."/>
        </authorList>
    </citation>
    <scope>NUCLEOTIDE SEQUENCE [LARGE SCALE GENOMIC DNA]</scope>
    <source>
        <strain evidence="2">cv. W05</strain>
        <tissue evidence="1">Hypocotyl of etiolated seedlings</tissue>
    </source>
</reference>
<name>A0A445GXM5_GLYSO</name>
<dbReference type="Gene3D" id="3.40.50.300">
    <property type="entry name" value="P-loop containing nucleotide triphosphate hydrolases"/>
    <property type="match status" value="1"/>
</dbReference>
<gene>
    <name evidence="1" type="ORF">D0Y65_041891</name>
</gene>
<dbReference type="AlphaFoldDB" id="A0A445GXM5"/>
<dbReference type="SUPFAM" id="SSF52540">
    <property type="entry name" value="P-loop containing nucleoside triphosphate hydrolases"/>
    <property type="match status" value="1"/>
</dbReference>
<sequence length="91" mass="10480">MSLSSSSNAYNVPWVEKYRPIKVTDIVVNKDAVSRLQVIARNNNMPNLILSMICSMVELTVQQVEKLREMGPLYEFVKDGINIKDIQWTQH</sequence>
<dbReference type="EMBL" id="QZWG01000015">
    <property type="protein sequence ID" value="RZB66016.1"/>
    <property type="molecule type" value="Genomic_DNA"/>
</dbReference>
<evidence type="ECO:0000313" key="1">
    <source>
        <dbReference type="EMBL" id="RZB66016.1"/>
    </source>
</evidence>
<accession>A0A445GXM5</accession>
<dbReference type="InterPro" id="IPR027417">
    <property type="entry name" value="P-loop_NTPase"/>
</dbReference>
<proteinExistence type="predicted"/>